<organism evidence="1 2">
    <name type="scientific">Clostridium magnum DSM 2767</name>
    <dbReference type="NCBI Taxonomy" id="1121326"/>
    <lineage>
        <taxon>Bacteria</taxon>
        <taxon>Bacillati</taxon>
        <taxon>Bacillota</taxon>
        <taxon>Clostridia</taxon>
        <taxon>Eubacteriales</taxon>
        <taxon>Clostridiaceae</taxon>
        <taxon>Clostridium</taxon>
    </lineage>
</organism>
<dbReference type="AlphaFoldDB" id="A0A162T4F3"/>
<evidence type="ECO:0000313" key="2">
    <source>
        <dbReference type="Proteomes" id="UP000076603"/>
    </source>
</evidence>
<accession>A0A162T4F3</accession>
<evidence type="ECO:0000313" key="1">
    <source>
        <dbReference type="EMBL" id="KZL92231.1"/>
    </source>
</evidence>
<protein>
    <submittedName>
        <fullName evidence="1">Uncharacterized protein</fullName>
    </submittedName>
</protein>
<name>A0A162T4F3_9CLOT</name>
<dbReference type="EMBL" id="LWAE01000002">
    <property type="protein sequence ID" value="KZL92231.1"/>
    <property type="molecule type" value="Genomic_DNA"/>
</dbReference>
<dbReference type="RefSeq" id="WP_066621558.1">
    <property type="nucleotide sequence ID" value="NZ_FQXL01000004.1"/>
</dbReference>
<dbReference type="Proteomes" id="UP000076603">
    <property type="component" value="Unassembled WGS sequence"/>
</dbReference>
<reference evidence="1 2" key="1">
    <citation type="submission" date="2016-04" db="EMBL/GenBank/DDBJ databases">
        <title>Genome sequence of Clostridium magnum DSM 2767.</title>
        <authorList>
            <person name="Poehlein A."/>
            <person name="Uhlig R."/>
            <person name="Fischer R."/>
            <person name="Bahl H."/>
            <person name="Daniel R."/>
        </authorList>
    </citation>
    <scope>NUCLEOTIDE SEQUENCE [LARGE SCALE GENOMIC DNA]</scope>
    <source>
        <strain evidence="1 2">DSM 2767</strain>
    </source>
</reference>
<keyword evidence="2" id="KW-1185">Reference proteome</keyword>
<proteinExistence type="predicted"/>
<sequence>MFLWIWQLQHQIDKCGDVDNLIAKLKALGVNDVCIKYHEGSSPIGEGINLKVDFLTYVSKLKKSGFKVGTWGYNYFDHIKEEANLIIEALNNSDYYVFNPEVDAFGKKVQAQKVCEIVRSAHPKAVIGYSTFPTVSIHKDIPYHIFNQYCDFASPKCYWGELQWSLNRCIDKMVLDHRIHGLDKPIYPSIQTYTIKYNDFVSYLTYKFKKTGLWSLDQMDNICQDFINNRRRTR</sequence>
<gene>
    <name evidence="1" type="ORF">CLMAG_20400</name>
</gene>
<dbReference type="OrthoDB" id="1877836at2"/>
<comment type="caution">
    <text evidence="1">The sequence shown here is derived from an EMBL/GenBank/DDBJ whole genome shotgun (WGS) entry which is preliminary data.</text>
</comment>
<dbReference type="STRING" id="1121326.CLMAG_20400"/>
<dbReference type="PATRIC" id="fig|1121326.3.peg.2029"/>